<proteinExistence type="inferred from homology"/>
<dbReference type="Pfam" id="PF04321">
    <property type="entry name" value="RmlD_sub_bind"/>
    <property type="match status" value="1"/>
</dbReference>
<keyword evidence="6" id="KW-0521">NADP</keyword>
<sequence length="297" mass="32234">MRVLLTGAAGQLGQHLQASAPAGIDLVCSRRSGGEQACDLADCQSVLALLDRVEPQLIINAAAWTAVDAAEDHEEQARVLNADLPGWLADWARAHDAGLISYSTDYVFSGEPGRPWREDDPCDPQSAYGRTKRAGELKILDSGARALILRTAWVYSALPGNFLSAIIARAAQGQDLRVVDDQIGSPTWAGSLAEASWRLVERFDRVDAPSILHVAGATAMSWCEFARRALDRAVTVGRIPGPVGLEAIASEAWPQKARRPAWSVLDVRRVEAWVGRPMDSVDEALQECFARWTTSQP</sequence>
<accession>A0A0K0XXH1</accession>
<dbReference type="InterPro" id="IPR005913">
    <property type="entry name" value="dTDP_dehydrorham_reduct"/>
</dbReference>
<dbReference type="EC" id="1.1.1.133" evidence="3 6"/>
<keyword evidence="6" id="KW-0560">Oxidoreductase</keyword>
<dbReference type="PANTHER" id="PTHR10491:SF4">
    <property type="entry name" value="METHIONINE ADENOSYLTRANSFERASE 2 SUBUNIT BETA"/>
    <property type="match status" value="1"/>
</dbReference>
<comment type="catalytic activity">
    <reaction evidence="5 6">
        <text>dTDP-beta-L-rhamnose + NADP(+) = dTDP-4-dehydro-beta-L-rhamnose + NADPH + H(+)</text>
        <dbReference type="Rhea" id="RHEA:21796"/>
        <dbReference type="ChEBI" id="CHEBI:15378"/>
        <dbReference type="ChEBI" id="CHEBI:57510"/>
        <dbReference type="ChEBI" id="CHEBI:57783"/>
        <dbReference type="ChEBI" id="CHEBI:58349"/>
        <dbReference type="ChEBI" id="CHEBI:62830"/>
        <dbReference type="EC" id="1.1.1.133"/>
    </reaction>
</comment>
<dbReference type="Proteomes" id="UP000066624">
    <property type="component" value="Chromosome"/>
</dbReference>
<dbReference type="NCBIfam" id="TIGR01214">
    <property type="entry name" value="rmlD"/>
    <property type="match status" value="1"/>
</dbReference>
<gene>
    <name evidence="7" type="ORF">WM2015_2017</name>
</gene>
<dbReference type="GO" id="GO:0005829">
    <property type="term" value="C:cytosol"/>
    <property type="evidence" value="ECO:0007669"/>
    <property type="project" value="TreeGrafter"/>
</dbReference>
<dbReference type="KEGG" id="wma:WM2015_2017"/>
<dbReference type="SUPFAM" id="SSF51735">
    <property type="entry name" value="NAD(P)-binding Rossmann-fold domains"/>
    <property type="match status" value="1"/>
</dbReference>
<evidence type="ECO:0000256" key="6">
    <source>
        <dbReference type="RuleBase" id="RU364082"/>
    </source>
</evidence>
<dbReference type="UniPathway" id="UPA00124"/>
<dbReference type="PATRIC" id="fig|1579979.3.peg.2062"/>
<dbReference type="GO" id="GO:0008831">
    <property type="term" value="F:dTDP-4-dehydrorhamnose reductase activity"/>
    <property type="evidence" value="ECO:0007669"/>
    <property type="project" value="UniProtKB-EC"/>
</dbReference>
<dbReference type="UniPathway" id="UPA00281"/>
<keyword evidence="8" id="KW-1185">Reference proteome</keyword>
<dbReference type="CDD" id="cd05254">
    <property type="entry name" value="dTDP_HR_like_SDR_e"/>
    <property type="match status" value="1"/>
</dbReference>
<evidence type="ECO:0000256" key="5">
    <source>
        <dbReference type="ARBA" id="ARBA00048200"/>
    </source>
</evidence>
<reference evidence="7 8" key="1">
    <citation type="submission" date="2015-07" db="EMBL/GenBank/DDBJ databases">
        <authorList>
            <person name="Noorani M."/>
        </authorList>
    </citation>
    <scope>NUCLEOTIDE SEQUENCE [LARGE SCALE GENOMIC DNA]</scope>
    <source>
        <strain evidence="7 8">KCTC 42284</strain>
    </source>
</reference>
<name>A0A0K0XXH1_9GAMM</name>
<comment type="pathway">
    <text evidence="1 6">Carbohydrate biosynthesis; dTDP-L-rhamnose biosynthesis.</text>
</comment>
<protein>
    <recommendedName>
        <fullName evidence="4 6">dTDP-4-dehydrorhamnose reductase</fullName>
        <ecNumber evidence="3 6">1.1.1.133</ecNumber>
    </recommendedName>
</protein>
<evidence type="ECO:0000256" key="3">
    <source>
        <dbReference type="ARBA" id="ARBA00012929"/>
    </source>
</evidence>
<dbReference type="InterPro" id="IPR029903">
    <property type="entry name" value="RmlD-like-bd"/>
</dbReference>
<evidence type="ECO:0000256" key="2">
    <source>
        <dbReference type="ARBA" id="ARBA00010944"/>
    </source>
</evidence>
<evidence type="ECO:0000313" key="7">
    <source>
        <dbReference type="EMBL" id="AKS42383.1"/>
    </source>
</evidence>
<dbReference type="GO" id="GO:0009243">
    <property type="term" value="P:O antigen biosynthetic process"/>
    <property type="evidence" value="ECO:0007669"/>
    <property type="project" value="UniProtKB-UniPathway"/>
</dbReference>
<dbReference type="AlphaFoldDB" id="A0A0K0XXH1"/>
<dbReference type="PANTHER" id="PTHR10491">
    <property type="entry name" value="DTDP-4-DEHYDRORHAMNOSE REDUCTASE"/>
    <property type="match status" value="1"/>
</dbReference>
<evidence type="ECO:0000256" key="1">
    <source>
        <dbReference type="ARBA" id="ARBA00004781"/>
    </source>
</evidence>
<comment type="function">
    <text evidence="6">Catalyzes the reduction of dTDP-6-deoxy-L-lyxo-4-hexulose to yield dTDP-L-rhamnose.</text>
</comment>
<dbReference type="Gene3D" id="3.90.25.10">
    <property type="entry name" value="UDP-galactose 4-epimerase, domain 1"/>
    <property type="match status" value="1"/>
</dbReference>
<dbReference type="EMBL" id="CP012154">
    <property type="protein sequence ID" value="AKS42383.1"/>
    <property type="molecule type" value="Genomic_DNA"/>
</dbReference>
<comment type="cofactor">
    <cofactor evidence="6">
        <name>Mg(2+)</name>
        <dbReference type="ChEBI" id="CHEBI:18420"/>
    </cofactor>
    <text evidence="6">Binds 1 Mg(2+) ion per monomer.</text>
</comment>
<evidence type="ECO:0000256" key="4">
    <source>
        <dbReference type="ARBA" id="ARBA00017099"/>
    </source>
</evidence>
<dbReference type="InterPro" id="IPR036291">
    <property type="entry name" value="NAD(P)-bd_dom_sf"/>
</dbReference>
<evidence type="ECO:0000313" key="8">
    <source>
        <dbReference type="Proteomes" id="UP000066624"/>
    </source>
</evidence>
<dbReference type="GO" id="GO:0019305">
    <property type="term" value="P:dTDP-rhamnose biosynthetic process"/>
    <property type="evidence" value="ECO:0007669"/>
    <property type="project" value="UniProtKB-UniPathway"/>
</dbReference>
<dbReference type="STRING" id="1579979.WM2015_2017"/>
<dbReference type="RefSeq" id="WP_049725950.1">
    <property type="nucleotide sequence ID" value="NZ_CP012154.1"/>
</dbReference>
<dbReference type="Gene3D" id="3.40.50.720">
    <property type="entry name" value="NAD(P)-binding Rossmann-like Domain"/>
    <property type="match status" value="1"/>
</dbReference>
<organism evidence="7 8">
    <name type="scientific">Wenzhouxiangella marina</name>
    <dbReference type="NCBI Taxonomy" id="1579979"/>
    <lineage>
        <taxon>Bacteria</taxon>
        <taxon>Pseudomonadati</taxon>
        <taxon>Pseudomonadota</taxon>
        <taxon>Gammaproteobacteria</taxon>
        <taxon>Chromatiales</taxon>
        <taxon>Wenzhouxiangellaceae</taxon>
        <taxon>Wenzhouxiangella</taxon>
    </lineage>
</organism>
<comment type="similarity">
    <text evidence="2 6">Belongs to the dTDP-4-dehydrorhamnose reductase family.</text>
</comment>